<dbReference type="RefSeq" id="WP_098140706.1">
    <property type="nucleotide sequence ID" value="NZ_CBCSJA010000001.1"/>
</dbReference>
<comment type="subcellular location">
    <subcellularLocation>
        <location evidence="1">Fimbrium</location>
    </subcellularLocation>
</comment>
<dbReference type="Pfam" id="PF00419">
    <property type="entry name" value="Fimbrial"/>
    <property type="match status" value="1"/>
</dbReference>
<keyword evidence="4" id="KW-0281">Fimbrium</keyword>
<dbReference type="AlphaFoldDB" id="A0A285B3W8"/>
<feature type="chain" id="PRO_5012695989" evidence="5">
    <location>
        <begin position="26"/>
        <end position="197"/>
    </location>
</feature>
<dbReference type="PANTHER" id="PTHR33420">
    <property type="entry name" value="FIMBRIAL SUBUNIT ELFA-RELATED"/>
    <property type="match status" value="1"/>
</dbReference>
<evidence type="ECO:0000259" key="6">
    <source>
        <dbReference type="Pfam" id="PF00419"/>
    </source>
</evidence>
<dbReference type="PANTHER" id="PTHR33420:SF3">
    <property type="entry name" value="FIMBRIAL SUBUNIT ELFA"/>
    <property type="match status" value="1"/>
</dbReference>
<protein>
    <submittedName>
        <fullName evidence="7">Fimbrial protein</fullName>
    </submittedName>
</protein>
<accession>A0A285B3W8</accession>
<dbReference type="InterPro" id="IPR000259">
    <property type="entry name" value="Adhesion_dom_fimbrial"/>
</dbReference>
<comment type="similarity">
    <text evidence="2">Belongs to the fimbrial protein family.</text>
</comment>
<reference evidence="8" key="1">
    <citation type="submission" date="2017-08" db="EMBL/GenBank/DDBJ databases">
        <authorList>
            <person name="Brisse S."/>
        </authorList>
    </citation>
    <scope>NUCLEOTIDE SEQUENCE [LARGE SCALE GENOMIC DNA]</scope>
    <source>
        <strain evidence="8">06D021</strain>
    </source>
</reference>
<evidence type="ECO:0000256" key="4">
    <source>
        <dbReference type="ARBA" id="ARBA00023263"/>
    </source>
</evidence>
<sequence length="197" mass="21536">MKHGFGRTTLILWLLTAGVVSVASAANWNTDGLNGGIRATGTLVASPCVLLPESAEQEIDLGSTVAWGLEQPGSVTTPVAIYIKLDRCPGEYQFMRDHQLMRGSLMLNGQSAVRMTIYGETEPTDSRFFRVHGGVKGVALRLSDPRGELLRPGMSSRPQILSPGRNDLVFQAQLWRLPAPLMANEWRSVVNVGLEYE</sequence>
<dbReference type="EMBL" id="FZTC01000019">
    <property type="protein sequence ID" value="SNU35644.1"/>
    <property type="molecule type" value="Genomic_DNA"/>
</dbReference>
<dbReference type="GO" id="GO:0009289">
    <property type="term" value="C:pilus"/>
    <property type="evidence" value="ECO:0007669"/>
    <property type="project" value="UniProtKB-SubCell"/>
</dbReference>
<organism evidence="7 8">
    <name type="scientific">Klebsiella grimontii</name>
    <dbReference type="NCBI Taxonomy" id="2058152"/>
    <lineage>
        <taxon>Bacteria</taxon>
        <taxon>Pseudomonadati</taxon>
        <taxon>Pseudomonadota</taxon>
        <taxon>Gammaproteobacteria</taxon>
        <taxon>Enterobacterales</taxon>
        <taxon>Enterobacteriaceae</taxon>
        <taxon>Klebsiella/Raoultella group</taxon>
        <taxon>Klebsiella</taxon>
    </lineage>
</organism>
<evidence type="ECO:0000256" key="2">
    <source>
        <dbReference type="ARBA" id="ARBA00006671"/>
    </source>
</evidence>
<feature type="signal peptide" evidence="5">
    <location>
        <begin position="1"/>
        <end position="25"/>
    </location>
</feature>
<evidence type="ECO:0000256" key="3">
    <source>
        <dbReference type="ARBA" id="ARBA00022729"/>
    </source>
</evidence>
<evidence type="ECO:0000313" key="8">
    <source>
        <dbReference type="Proteomes" id="UP000220639"/>
    </source>
</evidence>
<dbReference type="InterPro" id="IPR036937">
    <property type="entry name" value="Adhesion_dom_fimbrial_sf"/>
</dbReference>
<evidence type="ECO:0000256" key="5">
    <source>
        <dbReference type="SAM" id="SignalP"/>
    </source>
</evidence>
<keyword evidence="3 5" id="KW-0732">Signal</keyword>
<dbReference type="InterPro" id="IPR050263">
    <property type="entry name" value="Bact_Fimbrial_Adh_Pro"/>
</dbReference>
<feature type="domain" description="Fimbrial-type adhesion" evidence="6">
    <location>
        <begin position="39"/>
        <end position="178"/>
    </location>
</feature>
<name>A0A285B3W8_9ENTR</name>
<dbReference type="GO" id="GO:0043709">
    <property type="term" value="P:cell adhesion involved in single-species biofilm formation"/>
    <property type="evidence" value="ECO:0007669"/>
    <property type="project" value="TreeGrafter"/>
</dbReference>
<dbReference type="Gene3D" id="2.60.40.1090">
    <property type="entry name" value="Fimbrial-type adhesion domain"/>
    <property type="match status" value="1"/>
</dbReference>
<gene>
    <name evidence="7" type="ORF">KOSB73_260368</name>
</gene>
<dbReference type="SUPFAM" id="SSF49401">
    <property type="entry name" value="Bacterial adhesins"/>
    <property type="match status" value="1"/>
</dbReference>
<evidence type="ECO:0000256" key="1">
    <source>
        <dbReference type="ARBA" id="ARBA00004561"/>
    </source>
</evidence>
<proteinExistence type="inferred from homology"/>
<evidence type="ECO:0000313" key="7">
    <source>
        <dbReference type="EMBL" id="SNU35644.1"/>
    </source>
</evidence>
<dbReference type="Proteomes" id="UP000220639">
    <property type="component" value="Unassembled WGS sequence"/>
</dbReference>
<dbReference type="InterPro" id="IPR008966">
    <property type="entry name" value="Adhesion_dom_sf"/>
</dbReference>